<comment type="caution">
    <text evidence="7">The sequence shown here is derived from an EMBL/GenBank/DDBJ whole genome shotgun (WGS) entry which is preliminary data.</text>
</comment>
<gene>
    <name evidence="7" type="ORF">ACH5RR_026817</name>
</gene>
<dbReference type="EMBL" id="JBJUIK010000011">
    <property type="protein sequence ID" value="KAL3514100.1"/>
    <property type="molecule type" value="Genomic_DNA"/>
</dbReference>
<dbReference type="InterPro" id="IPR004864">
    <property type="entry name" value="LEA_2"/>
</dbReference>
<accession>A0ABD2Z3N9</accession>
<feature type="signal peptide" evidence="5">
    <location>
        <begin position="1"/>
        <end position="26"/>
    </location>
</feature>
<evidence type="ECO:0000256" key="1">
    <source>
        <dbReference type="ARBA" id="ARBA00004167"/>
    </source>
</evidence>
<dbReference type="InterPro" id="IPR044839">
    <property type="entry name" value="NDR1-like"/>
</dbReference>
<dbReference type="Proteomes" id="UP001630127">
    <property type="component" value="Unassembled WGS sequence"/>
</dbReference>
<feature type="chain" id="PRO_5044763716" description="Late embryogenesis abundant protein LEA-2 subgroup domain-containing protein" evidence="5">
    <location>
        <begin position="27"/>
        <end position="166"/>
    </location>
</feature>
<evidence type="ECO:0000256" key="3">
    <source>
        <dbReference type="ARBA" id="ARBA00022989"/>
    </source>
</evidence>
<reference evidence="7 8" key="1">
    <citation type="submission" date="2024-11" db="EMBL/GenBank/DDBJ databases">
        <title>A near-complete genome assembly of Cinchona calisaya.</title>
        <authorList>
            <person name="Lian D.C."/>
            <person name="Zhao X.W."/>
            <person name="Wei L."/>
        </authorList>
    </citation>
    <scope>NUCLEOTIDE SEQUENCE [LARGE SCALE GENOMIC DNA]</scope>
    <source>
        <tissue evidence="7">Nenye</tissue>
    </source>
</reference>
<evidence type="ECO:0000313" key="8">
    <source>
        <dbReference type="Proteomes" id="UP001630127"/>
    </source>
</evidence>
<evidence type="ECO:0000256" key="5">
    <source>
        <dbReference type="SAM" id="SignalP"/>
    </source>
</evidence>
<dbReference type="PANTHER" id="PTHR31234:SF68">
    <property type="entry name" value="EXPRESSED PROTEIN"/>
    <property type="match status" value="1"/>
</dbReference>
<dbReference type="GO" id="GO:0016020">
    <property type="term" value="C:membrane"/>
    <property type="evidence" value="ECO:0007669"/>
    <property type="project" value="UniProtKB-SubCell"/>
</dbReference>
<keyword evidence="4" id="KW-0472">Membrane</keyword>
<evidence type="ECO:0000256" key="4">
    <source>
        <dbReference type="ARBA" id="ARBA00023136"/>
    </source>
</evidence>
<feature type="domain" description="Late embryogenesis abundant protein LEA-2 subgroup" evidence="6">
    <location>
        <begin position="43"/>
        <end position="145"/>
    </location>
</feature>
<dbReference type="AlphaFoldDB" id="A0ABD2Z3N9"/>
<evidence type="ECO:0000259" key="6">
    <source>
        <dbReference type="Pfam" id="PF03168"/>
    </source>
</evidence>
<protein>
    <recommendedName>
        <fullName evidence="6">Late embryogenesis abundant protein LEA-2 subgroup domain-containing protein</fullName>
    </recommendedName>
</protein>
<evidence type="ECO:0000313" key="7">
    <source>
        <dbReference type="EMBL" id="KAL3514100.1"/>
    </source>
</evidence>
<sequence length="166" mass="18956">MINRYKLISINLELLYLFLVLDPTFQIEHVLFKKPPPEFDIRLKVDNPNKHKTIFYDEDSHVTLSFKQKEIADGKFLIFDQDARNSTILPIALQGSSKLLPQEIVTSKNSTQSKIGIPLSLSLDLGLKVKIGALNVKNKRIQVSCSFMVGRLENDTHIWDQDCGMK</sequence>
<comment type="subcellular location">
    <subcellularLocation>
        <location evidence="1">Membrane</location>
        <topology evidence="1">Single-pass membrane protein</topology>
    </subcellularLocation>
</comment>
<keyword evidence="5" id="KW-0732">Signal</keyword>
<keyword evidence="2" id="KW-0812">Transmembrane</keyword>
<proteinExistence type="predicted"/>
<name>A0ABD2Z3N9_9GENT</name>
<evidence type="ECO:0000256" key="2">
    <source>
        <dbReference type="ARBA" id="ARBA00022692"/>
    </source>
</evidence>
<keyword evidence="3" id="KW-1133">Transmembrane helix</keyword>
<dbReference type="PANTHER" id="PTHR31234">
    <property type="entry name" value="LATE EMBRYOGENESIS ABUNDANT (LEA) HYDROXYPROLINE-RICH GLYCOPROTEIN FAMILY"/>
    <property type="match status" value="1"/>
</dbReference>
<keyword evidence="8" id="KW-1185">Reference proteome</keyword>
<dbReference type="Pfam" id="PF03168">
    <property type="entry name" value="LEA_2"/>
    <property type="match status" value="1"/>
</dbReference>
<organism evidence="7 8">
    <name type="scientific">Cinchona calisaya</name>
    <dbReference type="NCBI Taxonomy" id="153742"/>
    <lineage>
        <taxon>Eukaryota</taxon>
        <taxon>Viridiplantae</taxon>
        <taxon>Streptophyta</taxon>
        <taxon>Embryophyta</taxon>
        <taxon>Tracheophyta</taxon>
        <taxon>Spermatophyta</taxon>
        <taxon>Magnoliopsida</taxon>
        <taxon>eudicotyledons</taxon>
        <taxon>Gunneridae</taxon>
        <taxon>Pentapetalae</taxon>
        <taxon>asterids</taxon>
        <taxon>lamiids</taxon>
        <taxon>Gentianales</taxon>
        <taxon>Rubiaceae</taxon>
        <taxon>Cinchonoideae</taxon>
        <taxon>Cinchoneae</taxon>
        <taxon>Cinchona</taxon>
    </lineage>
</organism>